<proteinExistence type="predicted"/>
<name>A0ABN9QYY2_9DINO</name>
<evidence type="ECO:0000256" key="6">
    <source>
        <dbReference type="SAM" id="Phobius"/>
    </source>
</evidence>
<accession>A0ABN9QYY2</accession>
<feature type="region of interest" description="Disordered" evidence="5">
    <location>
        <begin position="199"/>
        <end position="226"/>
    </location>
</feature>
<evidence type="ECO:0000313" key="8">
    <source>
        <dbReference type="Proteomes" id="UP001189429"/>
    </source>
</evidence>
<feature type="transmembrane region" description="Helical" evidence="6">
    <location>
        <begin position="99"/>
        <end position="120"/>
    </location>
</feature>
<keyword evidence="8" id="KW-1185">Reference proteome</keyword>
<feature type="transmembrane region" description="Helical" evidence="6">
    <location>
        <begin position="25"/>
        <end position="45"/>
    </location>
</feature>
<evidence type="ECO:0008006" key="9">
    <source>
        <dbReference type="Google" id="ProtNLM"/>
    </source>
</evidence>
<evidence type="ECO:0000256" key="1">
    <source>
        <dbReference type="ARBA" id="ARBA00004141"/>
    </source>
</evidence>
<keyword evidence="4 6" id="KW-0472">Membrane</keyword>
<feature type="transmembrane region" description="Helical" evidence="6">
    <location>
        <begin position="360"/>
        <end position="384"/>
    </location>
</feature>
<dbReference type="EMBL" id="CAUYUJ010004799">
    <property type="protein sequence ID" value="CAK0811024.1"/>
    <property type="molecule type" value="Genomic_DNA"/>
</dbReference>
<dbReference type="PANTHER" id="PTHR21576:SF158">
    <property type="entry name" value="RIBOSOMAL RNA-PROCESSING PROTEIN 12-LIKE CONSERVED DOMAIN-CONTAINING PROTEIN"/>
    <property type="match status" value="1"/>
</dbReference>
<evidence type="ECO:0000256" key="5">
    <source>
        <dbReference type="SAM" id="MobiDB-lite"/>
    </source>
</evidence>
<dbReference type="Proteomes" id="UP001189429">
    <property type="component" value="Unassembled WGS sequence"/>
</dbReference>
<comment type="subcellular location">
    <subcellularLocation>
        <location evidence="1">Membrane</location>
        <topology evidence="1">Multi-pass membrane protein</topology>
    </subcellularLocation>
</comment>
<organism evidence="7 8">
    <name type="scientific">Prorocentrum cordatum</name>
    <dbReference type="NCBI Taxonomy" id="2364126"/>
    <lineage>
        <taxon>Eukaryota</taxon>
        <taxon>Sar</taxon>
        <taxon>Alveolata</taxon>
        <taxon>Dinophyceae</taxon>
        <taxon>Prorocentrales</taxon>
        <taxon>Prorocentraceae</taxon>
        <taxon>Prorocentrum</taxon>
    </lineage>
</organism>
<evidence type="ECO:0000256" key="3">
    <source>
        <dbReference type="ARBA" id="ARBA00022989"/>
    </source>
</evidence>
<evidence type="ECO:0000256" key="2">
    <source>
        <dbReference type="ARBA" id="ARBA00022692"/>
    </source>
</evidence>
<dbReference type="PANTHER" id="PTHR21576">
    <property type="entry name" value="UNCHARACTERIZED NODULIN-LIKE PROTEIN"/>
    <property type="match status" value="1"/>
</dbReference>
<reference evidence="7" key="1">
    <citation type="submission" date="2023-10" db="EMBL/GenBank/DDBJ databases">
        <authorList>
            <person name="Chen Y."/>
            <person name="Shah S."/>
            <person name="Dougan E. K."/>
            <person name="Thang M."/>
            <person name="Chan C."/>
        </authorList>
    </citation>
    <scope>NUCLEOTIDE SEQUENCE [LARGE SCALE GENOMIC DNA]</scope>
</reference>
<feature type="transmembrane region" description="Helical" evidence="6">
    <location>
        <begin position="326"/>
        <end position="348"/>
    </location>
</feature>
<feature type="transmembrane region" description="Helical" evidence="6">
    <location>
        <begin position="294"/>
        <end position="314"/>
    </location>
</feature>
<evidence type="ECO:0000256" key="4">
    <source>
        <dbReference type="ARBA" id="ARBA00023136"/>
    </source>
</evidence>
<keyword evidence="3 6" id="KW-1133">Transmembrane helix</keyword>
<feature type="transmembrane region" description="Helical" evidence="6">
    <location>
        <begin position="57"/>
        <end position="79"/>
    </location>
</feature>
<keyword evidence="2 6" id="KW-0812">Transmembrane</keyword>
<comment type="caution">
    <text evidence="7">The sequence shown here is derived from an EMBL/GenBank/DDBJ whole genome shotgun (WGS) entry which is preliminary data.</text>
</comment>
<sequence length="427" mass="42691">GALASAGCGVLSAALRLRAHPAVAALGWLAAGHGSGWVYISTLFANMSNFHRKERGFVVGIMACFFGASSAVLVALLGGCLGGHFSGGACQGGFMGGSVQTYTAFLAVCIPAVVVPGALLTSRAEAEPAPSPDCERAPRRFGAVAALAMALVSVISVQPVRGPGGPLGADLVELRGAAAARPAAARAAGHWALLGAPPGPQGRPAPGVADRGAAGGRPARGGPRAVRGRAHVGVLDPLGGLRAHRGRRPLHAELRGSIVESRSLGDDVPRLCVVVAMSCDAATRFATGTAASRGAPLLGLLALGPLLLVAAQGVLLCDALAGVAPLYAACALLGVSDGAMWSTGPLLVGHTFGLRSAGRLFGLVVLAAAGFTLVFMLGVEPWVYKAHVPPGGGACRGPECFRQTHLLIGACGAVAACSVLALVVRKR</sequence>
<feature type="transmembrane region" description="Helical" evidence="6">
    <location>
        <begin position="404"/>
        <end position="424"/>
    </location>
</feature>
<protein>
    <recommendedName>
        <fullName evidence="9">Nodulin-like domain-containing protein</fullName>
    </recommendedName>
</protein>
<evidence type="ECO:0000313" key="7">
    <source>
        <dbReference type="EMBL" id="CAK0811024.1"/>
    </source>
</evidence>
<gene>
    <name evidence="7" type="ORF">PCOR1329_LOCUS15781</name>
</gene>
<feature type="non-terminal residue" evidence="7">
    <location>
        <position position="1"/>
    </location>
</feature>